<evidence type="ECO:0000313" key="1">
    <source>
        <dbReference type="EMBL" id="GIZ01326.1"/>
    </source>
</evidence>
<dbReference type="EMBL" id="BPLR01001281">
    <property type="protein sequence ID" value="GIZ01326.1"/>
    <property type="molecule type" value="Genomic_DNA"/>
</dbReference>
<dbReference type="Proteomes" id="UP001054945">
    <property type="component" value="Unassembled WGS sequence"/>
</dbReference>
<name>A0AAV4Y5R8_CAEEX</name>
<organism evidence="1 2">
    <name type="scientific">Caerostris extrusa</name>
    <name type="common">Bark spider</name>
    <name type="synonym">Caerostris bankana</name>
    <dbReference type="NCBI Taxonomy" id="172846"/>
    <lineage>
        <taxon>Eukaryota</taxon>
        <taxon>Metazoa</taxon>
        <taxon>Ecdysozoa</taxon>
        <taxon>Arthropoda</taxon>
        <taxon>Chelicerata</taxon>
        <taxon>Arachnida</taxon>
        <taxon>Araneae</taxon>
        <taxon>Araneomorphae</taxon>
        <taxon>Entelegynae</taxon>
        <taxon>Araneoidea</taxon>
        <taxon>Araneidae</taxon>
        <taxon>Caerostris</taxon>
    </lineage>
</organism>
<gene>
    <name evidence="1" type="ORF">CEXT_434301</name>
</gene>
<dbReference type="AlphaFoldDB" id="A0AAV4Y5R8"/>
<reference evidence="1 2" key="1">
    <citation type="submission" date="2021-06" db="EMBL/GenBank/DDBJ databases">
        <title>Caerostris extrusa draft genome.</title>
        <authorList>
            <person name="Kono N."/>
            <person name="Arakawa K."/>
        </authorList>
    </citation>
    <scope>NUCLEOTIDE SEQUENCE [LARGE SCALE GENOMIC DNA]</scope>
</reference>
<proteinExistence type="predicted"/>
<comment type="caution">
    <text evidence="1">The sequence shown here is derived from an EMBL/GenBank/DDBJ whole genome shotgun (WGS) entry which is preliminary data.</text>
</comment>
<keyword evidence="2" id="KW-1185">Reference proteome</keyword>
<accession>A0AAV4Y5R8</accession>
<protein>
    <submittedName>
        <fullName evidence="1">Uncharacterized protein</fullName>
    </submittedName>
</protein>
<evidence type="ECO:0000313" key="2">
    <source>
        <dbReference type="Proteomes" id="UP001054945"/>
    </source>
</evidence>
<sequence>MRLFHPEEIFFLPVGPALKVPCPKGLIPLQQHPAAQSRKRFVNRSFFLNRFQKVTEAHRKRARISDKALQGQPFHSINTLTTFGRRRGWTSNRLPLRNRLRRLD</sequence>